<reference evidence="11" key="1">
    <citation type="submission" date="2016-08" db="EMBL/GenBank/DDBJ databases">
        <title>VSG repertoire of Trypanosoma brucei EATRO 1125.</title>
        <authorList>
            <person name="Cross G.A."/>
        </authorList>
    </citation>
    <scope>NUCLEOTIDE SEQUENCE</scope>
    <source>
        <strain evidence="11">EATRO 1125</strain>
    </source>
</reference>
<evidence type="ECO:0000256" key="7">
    <source>
        <dbReference type="ARBA" id="ARBA00023288"/>
    </source>
</evidence>
<evidence type="ECO:0000256" key="6">
    <source>
        <dbReference type="ARBA" id="ARBA00023180"/>
    </source>
</evidence>
<feature type="domain" description="Trypanosome variant surface glycoprotein A-type N-terminal" evidence="10">
    <location>
        <begin position="7"/>
        <end position="370"/>
    </location>
</feature>
<dbReference type="InterPro" id="IPR001812">
    <property type="entry name" value="Trypano_VSG_A_N_dom"/>
</dbReference>
<protein>
    <submittedName>
        <fullName evidence="11">Variant surface glycoprotein 1125.1022</fullName>
    </submittedName>
</protein>
<evidence type="ECO:0000313" key="11">
    <source>
        <dbReference type="EMBL" id="APD72699.1"/>
    </source>
</evidence>
<evidence type="ECO:0000256" key="9">
    <source>
        <dbReference type="SAM" id="SignalP"/>
    </source>
</evidence>
<organism evidence="11">
    <name type="scientific">Trypanosoma brucei</name>
    <dbReference type="NCBI Taxonomy" id="5691"/>
    <lineage>
        <taxon>Eukaryota</taxon>
        <taxon>Discoba</taxon>
        <taxon>Euglenozoa</taxon>
        <taxon>Kinetoplastea</taxon>
        <taxon>Metakinetoplastina</taxon>
        <taxon>Trypanosomatida</taxon>
        <taxon>Trypanosomatidae</taxon>
        <taxon>Trypanosoma</taxon>
    </lineage>
</organism>
<dbReference type="GO" id="GO:0098552">
    <property type="term" value="C:side of membrane"/>
    <property type="evidence" value="ECO:0007669"/>
    <property type="project" value="UniProtKB-KW"/>
</dbReference>
<evidence type="ECO:0000256" key="5">
    <source>
        <dbReference type="ARBA" id="ARBA00023136"/>
    </source>
</evidence>
<evidence type="ECO:0000256" key="3">
    <source>
        <dbReference type="ARBA" id="ARBA00022475"/>
    </source>
</evidence>
<sequence>MKLLLLALTCIHYTARKAQQAAGDGLDKGGWSKFCTISEELNKVQGNAAKRLQAFNTIRVKKEQTQLRLQIYATEAQDDTARTKAATLALWLSHKADAATTSGLTTEAATAINGVAAALYAKGRVAELLELMAPTKSAANGCLVNGDSGSESPVSKTGSTIGDTECSLTRKALEATYSDLTILTPQGFGEKPISSTAGNGKQSSTIGCNFLTLTGADFGKTNQQDAANVYYGGGIFSRAKSNGQLAGARLGTLTTEAETDTQTWKDAATGANEIKNLNSAAYDNATLTTDGDSDLKTAVAYIALNKETKAEGETTPQLDQLFSKPPNTAISKFIEEVEAHEITSDALEMKAATPLGKINSVQKLTALLLRVTIASTKEKIDLATELKNRATSQQKKATEEKEKECHTKGKDKRDESEKLESQGCVFNSEGEKGKKCTLKKEEKEKLENEKENDGKDGKYGKMTPSSLKRKLKARAKMASNRMEKTSRIPFFYKKFTLIGTASMRLAAF</sequence>
<dbReference type="SUPFAM" id="SSF118251">
    <property type="entry name" value="Variant surface glycoprotein MITAT 1.2, VSG 221, C-terminal domain"/>
    <property type="match status" value="1"/>
</dbReference>
<feature type="chain" id="PRO_5012272334" evidence="9">
    <location>
        <begin position="19"/>
        <end position="508"/>
    </location>
</feature>
<evidence type="ECO:0000259" key="10">
    <source>
        <dbReference type="Pfam" id="PF00913"/>
    </source>
</evidence>
<keyword evidence="7" id="KW-0449">Lipoprotein</keyword>
<keyword evidence="5" id="KW-0472">Membrane</keyword>
<keyword evidence="6" id="KW-0325">Glycoprotein</keyword>
<dbReference type="SUPFAM" id="SSF58087">
    <property type="entry name" value="Variant surface glycoprotein (N-terminal domain)"/>
    <property type="match status" value="1"/>
</dbReference>
<comment type="subcellular location">
    <subcellularLocation>
        <location evidence="2">Cell membrane</location>
        <topology evidence="2">Lipid-anchor</topology>
        <topology evidence="2">GPI-anchor</topology>
    </subcellularLocation>
</comment>
<dbReference type="VEuPathDB" id="TriTrypDB:Tb427_000217900"/>
<keyword evidence="4" id="KW-0336">GPI-anchor</keyword>
<evidence type="ECO:0000256" key="1">
    <source>
        <dbReference type="ARBA" id="ARBA00002523"/>
    </source>
</evidence>
<feature type="compositionally biased region" description="Basic and acidic residues" evidence="8">
    <location>
        <begin position="396"/>
        <end position="420"/>
    </location>
</feature>
<dbReference type="InterPro" id="IPR027446">
    <property type="entry name" value="VSG_C_dom_sf"/>
</dbReference>
<keyword evidence="9" id="KW-0732">Signal</keyword>
<dbReference type="Gene3D" id="1.10.470.10">
    <property type="entry name" value="Variant Surface Glycoprotein, subunit A, domain 2"/>
    <property type="match status" value="1"/>
</dbReference>
<dbReference type="AlphaFoldDB" id="A0A1J0R4I8"/>
<dbReference type="EMBL" id="KX698743">
    <property type="protein sequence ID" value="APD72699.1"/>
    <property type="molecule type" value="Genomic_DNA"/>
</dbReference>
<dbReference type="Pfam" id="PF00913">
    <property type="entry name" value="Trypan_glycop"/>
    <property type="match status" value="1"/>
</dbReference>
<feature type="region of interest" description="Disordered" evidence="8">
    <location>
        <begin position="387"/>
        <end position="421"/>
    </location>
</feature>
<dbReference type="GO" id="GO:0005886">
    <property type="term" value="C:plasma membrane"/>
    <property type="evidence" value="ECO:0007669"/>
    <property type="project" value="UniProtKB-SubCell"/>
</dbReference>
<feature type="region of interest" description="Disordered" evidence="8">
    <location>
        <begin position="443"/>
        <end position="470"/>
    </location>
</feature>
<dbReference type="GO" id="GO:0042783">
    <property type="term" value="P:symbiont-mediated evasion of host immune response"/>
    <property type="evidence" value="ECO:0007669"/>
    <property type="project" value="InterPro"/>
</dbReference>
<name>A0A1J0R4I8_9TRYP</name>
<evidence type="ECO:0000256" key="8">
    <source>
        <dbReference type="SAM" id="MobiDB-lite"/>
    </source>
</evidence>
<keyword evidence="3" id="KW-1003">Cell membrane</keyword>
<feature type="compositionally biased region" description="Basic and acidic residues" evidence="8">
    <location>
        <begin position="443"/>
        <end position="459"/>
    </location>
</feature>
<dbReference type="Gene3D" id="4.10.110.20">
    <property type="entry name" value="Variant surface glycoprotein MITAT 1.2, VSG 221, C-terminal domain"/>
    <property type="match status" value="1"/>
</dbReference>
<dbReference type="Gene3D" id="3.90.150.10">
    <property type="entry name" value="Variant Surface Glycoprotein, subunit A domain 1"/>
    <property type="match status" value="1"/>
</dbReference>
<evidence type="ECO:0000256" key="2">
    <source>
        <dbReference type="ARBA" id="ARBA00004609"/>
    </source>
</evidence>
<comment type="function">
    <text evidence="1">VSG forms a coat on the surface of the parasite. The trypanosome evades the immune response of the host by expressing a series of antigenically distinct VSGs from an estimated 1000 VSG genes.</text>
</comment>
<evidence type="ECO:0000256" key="4">
    <source>
        <dbReference type="ARBA" id="ARBA00022622"/>
    </source>
</evidence>
<feature type="signal peptide" evidence="9">
    <location>
        <begin position="1"/>
        <end position="18"/>
    </location>
</feature>
<proteinExistence type="predicted"/>
<accession>A0A1J0R4I8</accession>